<organism evidence="6 7">
    <name type="scientific">Cyphellophora attinorum</name>
    <dbReference type="NCBI Taxonomy" id="1664694"/>
    <lineage>
        <taxon>Eukaryota</taxon>
        <taxon>Fungi</taxon>
        <taxon>Dikarya</taxon>
        <taxon>Ascomycota</taxon>
        <taxon>Pezizomycotina</taxon>
        <taxon>Eurotiomycetes</taxon>
        <taxon>Chaetothyriomycetidae</taxon>
        <taxon>Chaetothyriales</taxon>
        <taxon>Cyphellophoraceae</taxon>
        <taxon>Cyphellophora</taxon>
    </lineage>
</organism>
<evidence type="ECO:0000313" key="6">
    <source>
        <dbReference type="EMBL" id="KPI45653.1"/>
    </source>
</evidence>
<evidence type="ECO:0000256" key="1">
    <source>
        <dbReference type="SAM" id="MobiDB-lite"/>
    </source>
</evidence>
<dbReference type="Pfam" id="PF25117">
    <property type="entry name" value="Agd3_C"/>
    <property type="match status" value="1"/>
</dbReference>
<keyword evidence="7" id="KW-1185">Reference proteome</keyword>
<feature type="domain" description="Agd3 deacetylase" evidence="3">
    <location>
        <begin position="310"/>
        <end position="677"/>
    </location>
</feature>
<evidence type="ECO:0008006" key="8">
    <source>
        <dbReference type="Google" id="ProtNLM"/>
    </source>
</evidence>
<feature type="signal peptide" evidence="2">
    <location>
        <begin position="1"/>
        <end position="21"/>
    </location>
</feature>
<dbReference type="InterPro" id="IPR056827">
    <property type="entry name" value="CBM87_Agd3"/>
</dbReference>
<dbReference type="OrthoDB" id="2113314at2759"/>
<comment type="caution">
    <text evidence="6">The sequence shown here is derived from an EMBL/GenBank/DDBJ whole genome shotgun (WGS) entry which is preliminary data.</text>
</comment>
<evidence type="ECO:0000256" key="2">
    <source>
        <dbReference type="SAM" id="SignalP"/>
    </source>
</evidence>
<name>A0A0N1HHT0_9EURO</name>
<dbReference type="STRING" id="1664694.A0A0N1HHT0"/>
<gene>
    <name evidence="6" type="ORF">AB675_357</name>
</gene>
<dbReference type="PANTHER" id="PTHR31002:SF34">
    <property type="entry name" value="CELL WALL PROTEIN CWP1-RELATED"/>
    <property type="match status" value="1"/>
</dbReference>
<reference evidence="6 7" key="1">
    <citation type="submission" date="2015-06" db="EMBL/GenBank/DDBJ databases">
        <title>Draft genome of the ant-associated black yeast Phialophora attae CBS 131958.</title>
        <authorList>
            <person name="Moreno L.F."/>
            <person name="Stielow B.J."/>
            <person name="de Hoog S."/>
            <person name="Vicente V.A."/>
            <person name="Weiss V.A."/>
            <person name="de Vries M."/>
            <person name="Cruz L.M."/>
            <person name="Souza E.M."/>
        </authorList>
    </citation>
    <scope>NUCLEOTIDE SEQUENCE [LARGE SCALE GENOMIC DNA]</scope>
    <source>
        <strain evidence="6 7">CBS 131958</strain>
    </source>
</reference>
<evidence type="ECO:0000259" key="3">
    <source>
        <dbReference type="Pfam" id="PF25115"/>
    </source>
</evidence>
<dbReference type="Pfam" id="PF25115">
    <property type="entry name" value="Agd3_CE"/>
    <property type="match status" value="1"/>
</dbReference>
<protein>
    <recommendedName>
        <fullName evidence="8">Extracellular serine-rich protein</fullName>
    </recommendedName>
</protein>
<evidence type="ECO:0000259" key="5">
    <source>
        <dbReference type="Pfam" id="PF25117"/>
    </source>
</evidence>
<accession>A0A0N1HHT0</accession>
<dbReference type="InterPro" id="IPR056826">
    <property type="entry name" value="Agd3_CE"/>
</dbReference>
<dbReference type="VEuPathDB" id="FungiDB:AB675_357"/>
<dbReference type="RefSeq" id="XP_018005616.1">
    <property type="nucleotide sequence ID" value="XM_018143642.1"/>
</dbReference>
<feature type="domain" description="Agd3 C-terminal" evidence="5">
    <location>
        <begin position="681"/>
        <end position="745"/>
    </location>
</feature>
<dbReference type="GO" id="GO:0005975">
    <property type="term" value="P:carbohydrate metabolic process"/>
    <property type="evidence" value="ECO:0007669"/>
    <property type="project" value="InterPro"/>
</dbReference>
<dbReference type="InterPro" id="IPR011330">
    <property type="entry name" value="Glyco_hydro/deAcase_b/a-brl"/>
</dbReference>
<dbReference type="GeneID" id="28735511"/>
<dbReference type="InterPro" id="IPR056825">
    <property type="entry name" value="Agd3_C"/>
</dbReference>
<keyword evidence="2" id="KW-0732">Signal</keyword>
<evidence type="ECO:0000313" key="7">
    <source>
        <dbReference type="Proteomes" id="UP000038010"/>
    </source>
</evidence>
<dbReference type="InterPro" id="IPR050788">
    <property type="entry name" value="Yeast_SRP1/TIP1_CWP"/>
</dbReference>
<feature type="region of interest" description="Disordered" evidence="1">
    <location>
        <begin position="45"/>
        <end position="73"/>
    </location>
</feature>
<dbReference type="Pfam" id="PF25116">
    <property type="entry name" value="CBM87_Agd3"/>
    <property type="match status" value="1"/>
</dbReference>
<proteinExistence type="predicted"/>
<dbReference type="SUPFAM" id="SSF88713">
    <property type="entry name" value="Glycoside hydrolase/deacetylase"/>
    <property type="match status" value="1"/>
</dbReference>
<feature type="domain" description="Agd3 CBM87" evidence="4">
    <location>
        <begin position="86"/>
        <end position="296"/>
    </location>
</feature>
<dbReference type="AlphaFoldDB" id="A0A0N1HHT0"/>
<evidence type="ECO:0000259" key="4">
    <source>
        <dbReference type="Pfam" id="PF25116"/>
    </source>
</evidence>
<sequence length="747" mass="80638">MPGPILGWITSVLGVIATAQAQRPRTTTTRTTTTRTTTTRTTSAVRTTTTVRPTTTTTVTVASSSSSTSSASATPSVNAAIFNGNVDSTVLVIARDAYGAQVASSGLNGYGIPFQILQVPQAGVALPTLNTTAGGNFGGIIVAEQVSYDYGNGNFSSALTAGQWQQMYDYQTMYGVRMVQYGVYPGPLYGATALGGCCDASTEQLFSFSNVAAFPQAGIKTGAGVSTAGLYHYPATITDTTTTTEIAQFAAGGGFQVSTAGVINNFAGRQQMVFFLPQATDWNPTSNFVQHAYITWMTRGLYTGFRRVNLNTQIDDMMLATDIYNGLNQPTSPAYRVNSNDMTNVANWVSTIQSKMNAGSFYLPEIGYNGNGAIDAATQGGEVLTDCGTGPVYTEERADTALEFQKPLGSGTNAWPNTPTTYTYTTTCNRKDALWVWFSNANNRDKFMHLSHTYTHYELNNATYSDALKEIQFNQAWLQQIGLTGGRFSANGLIPPAITGLHNGDVLRAWKDAGLTNCVGDNTRPLLRNSQNPMWPYKTTVAADGYDGFNVIPRWATRIYYNCDTADCTTREWIETSAGVGDFTALLDQERKDTMRHLFGLYHEGYMFHQANLRSQGLAAIPVNGVSRQISIFQAWVEIVVAEFTRLVNWPMITVKQSDLAQAFLDRQTRDGCVPKLTWAKSGSTITGLTVSATSNSCSVPIPVTVPAPVSGASSARLEQVGSDPQTYWVTLSGSAQTFTFTTPITV</sequence>
<dbReference type="PANTHER" id="PTHR31002">
    <property type="entry name" value="SERIPAUPERIN"/>
    <property type="match status" value="1"/>
</dbReference>
<feature type="chain" id="PRO_5005873295" description="Extracellular serine-rich protein" evidence="2">
    <location>
        <begin position="22"/>
        <end position="747"/>
    </location>
</feature>
<dbReference type="EMBL" id="LFJN01000001">
    <property type="protein sequence ID" value="KPI45653.1"/>
    <property type="molecule type" value="Genomic_DNA"/>
</dbReference>
<dbReference type="Proteomes" id="UP000038010">
    <property type="component" value="Unassembled WGS sequence"/>
</dbReference>